<keyword evidence="1" id="KW-1133">Transmembrane helix</keyword>
<sequence length="58" mass="6286">MLLGTIAGILVAWVLSLIGIDQLLIQGITEIFGKQIDISGYYTIFALIGLIGGAWKRH</sequence>
<evidence type="ECO:0000313" key="3">
    <source>
        <dbReference type="Proteomes" id="UP000196365"/>
    </source>
</evidence>
<reference evidence="2 3" key="1">
    <citation type="submission" date="2017-02" db="EMBL/GenBank/DDBJ databases">
        <authorList>
            <person name="Peterson S.W."/>
        </authorList>
    </citation>
    <scope>NUCLEOTIDE SEQUENCE [LARGE SCALE GENOMIC DNA]</scope>
    <source>
        <strain evidence="2 3">DSM 15102</strain>
    </source>
</reference>
<dbReference type="EMBL" id="FUWV01000016">
    <property type="protein sequence ID" value="SJZ89764.1"/>
    <property type="molecule type" value="Genomic_DNA"/>
</dbReference>
<keyword evidence="3" id="KW-1185">Reference proteome</keyword>
<dbReference type="RefSeq" id="WP_159454705.1">
    <property type="nucleotide sequence ID" value="NZ_FUWV01000016.1"/>
</dbReference>
<dbReference type="AlphaFoldDB" id="A0A1T4PDY6"/>
<name>A0A1T4PDY6_9FIRM</name>
<evidence type="ECO:0000313" key="2">
    <source>
        <dbReference type="EMBL" id="SJZ89764.1"/>
    </source>
</evidence>
<feature type="transmembrane region" description="Helical" evidence="1">
    <location>
        <begin position="6"/>
        <end position="24"/>
    </location>
</feature>
<protein>
    <submittedName>
        <fullName evidence="2">Uncharacterized protein</fullName>
    </submittedName>
</protein>
<keyword evidence="1" id="KW-0812">Transmembrane</keyword>
<gene>
    <name evidence="2" type="ORF">SAMN02745973_02041</name>
</gene>
<evidence type="ECO:0000256" key="1">
    <source>
        <dbReference type="SAM" id="Phobius"/>
    </source>
</evidence>
<proteinExistence type="predicted"/>
<accession>A0A1T4PDY6</accession>
<dbReference type="Proteomes" id="UP000196365">
    <property type="component" value="Unassembled WGS sequence"/>
</dbReference>
<feature type="transmembrane region" description="Helical" evidence="1">
    <location>
        <begin position="36"/>
        <end position="55"/>
    </location>
</feature>
<keyword evidence="1" id="KW-0472">Membrane</keyword>
<organism evidence="2 3">
    <name type="scientific">Garciella nitratireducens DSM 15102</name>
    <dbReference type="NCBI Taxonomy" id="1121911"/>
    <lineage>
        <taxon>Bacteria</taxon>
        <taxon>Bacillati</taxon>
        <taxon>Bacillota</taxon>
        <taxon>Clostridia</taxon>
        <taxon>Eubacteriales</taxon>
        <taxon>Eubacteriaceae</taxon>
        <taxon>Garciella</taxon>
    </lineage>
</organism>